<reference evidence="5" key="1">
    <citation type="submission" date="2021-01" db="EMBL/GenBank/DDBJ databases">
        <title>Whole genome shotgun sequence of Sinosporangium siamense NBRC 109515.</title>
        <authorList>
            <person name="Komaki H."/>
            <person name="Tamura T."/>
        </authorList>
    </citation>
    <scope>NUCLEOTIDE SEQUENCE</scope>
    <source>
        <strain evidence="5">NBRC 109515</strain>
    </source>
</reference>
<dbReference type="Pfam" id="PF00436">
    <property type="entry name" value="SSB"/>
    <property type="match status" value="1"/>
</dbReference>
<evidence type="ECO:0000256" key="1">
    <source>
        <dbReference type="ARBA" id="ARBA00023125"/>
    </source>
</evidence>
<dbReference type="CDD" id="cd04496">
    <property type="entry name" value="SSB_OBF"/>
    <property type="match status" value="1"/>
</dbReference>
<dbReference type="Proteomes" id="UP000606172">
    <property type="component" value="Unassembled WGS sequence"/>
</dbReference>
<dbReference type="SUPFAM" id="SSF50249">
    <property type="entry name" value="Nucleic acid-binding proteins"/>
    <property type="match status" value="1"/>
</dbReference>
<organism evidence="5 6">
    <name type="scientific">Sinosporangium siamense</name>
    <dbReference type="NCBI Taxonomy" id="1367973"/>
    <lineage>
        <taxon>Bacteria</taxon>
        <taxon>Bacillati</taxon>
        <taxon>Actinomycetota</taxon>
        <taxon>Actinomycetes</taxon>
        <taxon>Streptosporangiales</taxon>
        <taxon>Streptosporangiaceae</taxon>
        <taxon>Sinosporangium</taxon>
    </lineage>
</organism>
<accession>A0A919RFV6</accession>
<evidence type="ECO:0000256" key="4">
    <source>
        <dbReference type="SAM" id="MobiDB-lite"/>
    </source>
</evidence>
<dbReference type="InterPro" id="IPR012340">
    <property type="entry name" value="NA-bd_OB-fold"/>
</dbReference>
<sequence length="165" mass="17768">MSGETTITIIGNLTGDPELRFIASGTAVAGFTIASSSRTYNKQVEQWQDGEALFMRCSAWRDLAEHVCESLTRGTRVIATGRLRMRTYDTSDGDRRTVIEMTVDEIGPSLRFATAKPQKAARTGGKGQASGHGDAWTNTEKATGNARTGHDGGAGDPWSDDKPPF</sequence>
<comment type="caution">
    <text evidence="2">Lacks conserved residue(s) required for the propagation of feature annotation.</text>
</comment>
<evidence type="ECO:0000313" key="6">
    <source>
        <dbReference type="Proteomes" id="UP000606172"/>
    </source>
</evidence>
<dbReference type="AlphaFoldDB" id="A0A919RFV6"/>
<evidence type="ECO:0000256" key="3">
    <source>
        <dbReference type="RuleBase" id="RU000524"/>
    </source>
</evidence>
<comment type="caution">
    <text evidence="5">The sequence shown here is derived from an EMBL/GenBank/DDBJ whole genome shotgun (WGS) entry which is preliminary data.</text>
</comment>
<evidence type="ECO:0000256" key="2">
    <source>
        <dbReference type="HAMAP-Rule" id="MF_00984"/>
    </source>
</evidence>
<dbReference type="EMBL" id="BOOW01000008">
    <property type="protein sequence ID" value="GII91151.1"/>
    <property type="molecule type" value="Genomic_DNA"/>
</dbReference>
<dbReference type="InterPro" id="IPR000424">
    <property type="entry name" value="Primosome_PriB/ssb"/>
</dbReference>
<dbReference type="GO" id="GO:0003697">
    <property type="term" value="F:single-stranded DNA binding"/>
    <property type="evidence" value="ECO:0007669"/>
    <property type="project" value="UniProtKB-UniRule"/>
</dbReference>
<feature type="compositionally biased region" description="Polar residues" evidence="4">
    <location>
        <begin position="136"/>
        <end position="146"/>
    </location>
</feature>
<keyword evidence="6" id="KW-1185">Reference proteome</keyword>
<comment type="subunit">
    <text evidence="2">Homotetramer.</text>
</comment>
<dbReference type="NCBIfam" id="NF005851">
    <property type="entry name" value="PRK07772.1"/>
    <property type="match status" value="1"/>
</dbReference>
<dbReference type="HAMAP" id="MF_00984">
    <property type="entry name" value="SSB"/>
    <property type="match status" value="1"/>
</dbReference>
<dbReference type="NCBIfam" id="TIGR00621">
    <property type="entry name" value="ssb"/>
    <property type="match status" value="1"/>
</dbReference>
<dbReference type="GO" id="GO:0006260">
    <property type="term" value="P:DNA replication"/>
    <property type="evidence" value="ECO:0007669"/>
    <property type="project" value="InterPro"/>
</dbReference>
<dbReference type="InterPro" id="IPR011344">
    <property type="entry name" value="ssDNA-bd"/>
</dbReference>
<keyword evidence="1 2" id="KW-0238">DNA-binding</keyword>
<dbReference type="RefSeq" id="WP_204022248.1">
    <property type="nucleotide sequence ID" value="NZ_BOOW01000008.1"/>
</dbReference>
<name>A0A919RFV6_9ACTN</name>
<dbReference type="PANTHER" id="PTHR10302">
    <property type="entry name" value="SINGLE-STRANDED DNA-BINDING PROTEIN"/>
    <property type="match status" value="1"/>
</dbReference>
<dbReference type="PROSITE" id="PS50935">
    <property type="entry name" value="SSB"/>
    <property type="match status" value="1"/>
</dbReference>
<dbReference type="Gene3D" id="2.40.50.140">
    <property type="entry name" value="Nucleic acid-binding proteins"/>
    <property type="match status" value="1"/>
</dbReference>
<proteinExistence type="inferred from homology"/>
<dbReference type="GO" id="GO:0009295">
    <property type="term" value="C:nucleoid"/>
    <property type="evidence" value="ECO:0007669"/>
    <property type="project" value="TreeGrafter"/>
</dbReference>
<gene>
    <name evidence="5" type="ORF">Ssi02_13820</name>
</gene>
<dbReference type="PANTHER" id="PTHR10302:SF27">
    <property type="entry name" value="SINGLE-STRANDED DNA-BINDING PROTEIN"/>
    <property type="match status" value="1"/>
</dbReference>
<evidence type="ECO:0000313" key="5">
    <source>
        <dbReference type="EMBL" id="GII91151.1"/>
    </source>
</evidence>
<protein>
    <recommendedName>
        <fullName evidence="2 3">Single-stranded DNA-binding protein</fullName>
        <shortName evidence="2">SSB</shortName>
    </recommendedName>
</protein>
<feature type="region of interest" description="Disordered" evidence="4">
    <location>
        <begin position="115"/>
        <end position="165"/>
    </location>
</feature>